<feature type="compositionally biased region" description="Low complexity" evidence="1">
    <location>
        <begin position="11"/>
        <end position="32"/>
    </location>
</feature>
<reference evidence="2" key="1">
    <citation type="journal article" date="2017" name="Parasit. Vectors">
        <title>Sialotranscriptomics of Rhipicephalus zambeziensis reveals intricate expression profiles of secretory proteins and suggests tight temporal transcriptional regulation during blood-feeding.</title>
        <authorList>
            <person name="de Castro M.H."/>
            <person name="de Klerk D."/>
            <person name="Pienaar R."/>
            <person name="Rees D.J.G."/>
            <person name="Mans B.J."/>
        </authorList>
    </citation>
    <scope>NUCLEOTIDE SEQUENCE</scope>
    <source>
        <tissue evidence="2">Salivary glands</tissue>
    </source>
</reference>
<name>A0A224YCN1_9ACAR</name>
<sequence length="150" mass="16599">MKGKAFKTETKGTTATGSHTTVLLSKSRPSSSPLTVHPDLCIEVFVLGVFVESQTTDRQFFNSLLCFEAHHCVPVVLMSDIRTVFTTATRVFARLLRAGAWKCRILNQGSFLPQWEYRGSPVPVDLVKGHRFLKGASVDAPTLNRRPSPP</sequence>
<dbReference type="AlphaFoldDB" id="A0A224YCN1"/>
<evidence type="ECO:0000256" key="1">
    <source>
        <dbReference type="SAM" id="MobiDB-lite"/>
    </source>
</evidence>
<proteinExistence type="predicted"/>
<feature type="region of interest" description="Disordered" evidence="1">
    <location>
        <begin position="1"/>
        <end position="32"/>
    </location>
</feature>
<evidence type="ECO:0000313" key="2">
    <source>
        <dbReference type="EMBL" id="MAA13449.1"/>
    </source>
</evidence>
<protein>
    <submittedName>
        <fullName evidence="2">Uncharacterized protein</fullName>
    </submittedName>
</protein>
<accession>A0A224YCN1</accession>
<dbReference type="EMBL" id="GFPF01002303">
    <property type="protein sequence ID" value="MAA13449.1"/>
    <property type="molecule type" value="Transcribed_RNA"/>
</dbReference>
<feature type="compositionally biased region" description="Basic and acidic residues" evidence="1">
    <location>
        <begin position="1"/>
        <end position="10"/>
    </location>
</feature>
<organism evidence="2">
    <name type="scientific">Rhipicephalus zambeziensis</name>
    <dbReference type="NCBI Taxonomy" id="60191"/>
    <lineage>
        <taxon>Eukaryota</taxon>
        <taxon>Metazoa</taxon>
        <taxon>Ecdysozoa</taxon>
        <taxon>Arthropoda</taxon>
        <taxon>Chelicerata</taxon>
        <taxon>Arachnida</taxon>
        <taxon>Acari</taxon>
        <taxon>Parasitiformes</taxon>
        <taxon>Ixodida</taxon>
        <taxon>Ixodoidea</taxon>
        <taxon>Ixodidae</taxon>
        <taxon>Rhipicephalinae</taxon>
        <taxon>Rhipicephalus</taxon>
        <taxon>Rhipicephalus</taxon>
    </lineage>
</organism>